<dbReference type="Pfam" id="PF14111">
    <property type="entry name" value="DUF4283"/>
    <property type="match status" value="1"/>
</dbReference>
<dbReference type="AlphaFoldDB" id="A0A843XJW3"/>
<protein>
    <recommendedName>
        <fullName evidence="2">DUF4283 domain-containing protein</fullName>
    </recommendedName>
</protein>
<sequence length="745" mass="82284">MATPGGSPLAGGLSFTKVVAASLVLPEVVTDVHLPAFTDHGEPAVFFSKEEMEASLKPFLFSIVSKTAYGRLAFLKIRSHLASRCDIKESFVISAMDNLHLLLGFKCQDNYLKVLLRESIYVQGKLFRFFKWTPLFKPLEDPTCVSMWLEFPELPINLYHKKLLASIAGQGVLDGHKDKADDLALESIHSVHVTSILENQAHGVHLHTISLEGDDAVTTDVTVAPLVASPATYSPGNNGHIPSNDGYPKPPSAEHATAGLQMQSKEILRRILAADVEAYSAGGARIMALSVPTIALPVFSEENPIDSERSLLPTTASSPSLVSRSHGANPLHGKAKDDGPSLGPTTVATTAHEEVYTYEADSKQHALHVENDVQVEENLSRMVVVIDPTIAQETTPMTFAQVVHQSPATLVKSTMGVNSNPPSSGSSSRRRISRPTRKGGVRICLPITRECSPSPVRPIDAINMPVQAPTLDLRMKFSSVADLAKAENIFMPDFRFDQDTSEMESDEEDMECSQRLGLCPRSNSEFKKYLNKPFPYKRQLDILCGKIIVRGSHFMGSTQEVDLEARRSFGDDDSVGREQFNAMGLESSQLYLIDGDNFNPFDFPSSSQPNPPSRPVGEKTPINIHPVEDEATSPARRRNDHASTCSQKRKSKKSFDPTILSQYCMMNNERINMVQTLFPSSSTTSSTPQEQYTMRECVVRMKSLPRYNRKLLFLASTLFEKPEKRAWFMALDDENALAWILNTTS</sequence>
<feature type="domain" description="DUF4283" evidence="2">
    <location>
        <begin position="62"/>
        <end position="139"/>
    </location>
</feature>
<feature type="region of interest" description="Disordered" evidence="1">
    <location>
        <begin position="305"/>
        <end position="346"/>
    </location>
</feature>
<evidence type="ECO:0000313" key="3">
    <source>
        <dbReference type="EMBL" id="MQM19502.1"/>
    </source>
</evidence>
<dbReference type="PANTHER" id="PTHR31286">
    <property type="entry name" value="GLYCINE-RICH CELL WALL STRUCTURAL PROTEIN 1.8-LIKE"/>
    <property type="match status" value="1"/>
</dbReference>
<evidence type="ECO:0000259" key="2">
    <source>
        <dbReference type="Pfam" id="PF14111"/>
    </source>
</evidence>
<dbReference type="Proteomes" id="UP000652761">
    <property type="component" value="Unassembled WGS sequence"/>
</dbReference>
<organism evidence="3 4">
    <name type="scientific">Colocasia esculenta</name>
    <name type="common">Wild taro</name>
    <name type="synonym">Arum esculentum</name>
    <dbReference type="NCBI Taxonomy" id="4460"/>
    <lineage>
        <taxon>Eukaryota</taxon>
        <taxon>Viridiplantae</taxon>
        <taxon>Streptophyta</taxon>
        <taxon>Embryophyta</taxon>
        <taxon>Tracheophyta</taxon>
        <taxon>Spermatophyta</taxon>
        <taxon>Magnoliopsida</taxon>
        <taxon>Liliopsida</taxon>
        <taxon>Araceae</taxon>
        <taxon>Aroideae</taxon>
        <taxon>Colocasieae</taxon>
        <taxon>Colocasia</taxon>
    </lineage>
</organism>
<feature type="compositionally biased region" description="Basic residues" evidence="1">
    <location>
        <begin position="428"/>
        <end position="437"/>
    </location>
</feature>
<keyword evidence="4" id="KW-1185">Reference proteome</keyword>
<dbReference type="PANTHER" id="PTHR31286:SF180">
    <property type="entry name" value="OS10G0362600 PROTEIN"/>
    <property type="match status" value="1"/>
</dbReference>
<reference evidence="3" key="1">
    <citation type="submission" date="2017-07" db="EMBL/GenBank/DDBJ databases">
        <title>Taro Niue Genome Assembly and Annotation.</title>
        <authorList>
            <person name="Atibalentja N."/>
            <person name="Keating K."/>
            <person name="Fields C.J."/>
        </authorList>
    </citation>
    <scope>NUCLEOTIDE SEQUENCE</scope>
    <source>
        <strain evidence="3">Niue_2</strain>
        <tissue evidence="3">Leaf</tissue>
    </source>
</reference>
<gene>
    <name evidence="3" type="ORF">Taro_052507</name>
</gene>
<comment type="caution">
    <text evidence="3">The sequence shown here is derived from an EMBL/GenBank/DDBJ whole genome shotgun (WGS) entry which is preliminary data.</text>
</comment>
<evidence type="ECO:0000256" key="1">
    <source>
        <dbReference type="SAM" id="MobiDB-lite"/>
    </source>
</evidence>
<evidence type="ECO:0000313" key="4">
    <source>
        <dbReference type="Proteomes" id="UP000652761"/>
    </source>
</evidence>
<feature type="region of interest" description="Disordered" evidence="1">
    <location>
        <begin position="413"/>
        <end position="437"/>
    </location>
</feature>
<dbReference type="EMBL" id="NMUH01008962">
    <property type="protein sequence ID" value="MQM19502.1"/>
    <property type="molecule type" value="Genomic_DNA"/>
</dbReference>
<name>A0A843XJW3_COLES</name>
<feature type="region of interest" description="Disordered" evidence="1">
    <location>
        <begin position="601"/>
        <end position="653"/>
    </location>
</feature>
<feature type="compositionally biased region" description="Low complexity" evidence="1">
    <location>
        <begin position="310"/>
        <end position="323"/>
    </location>
</feature>
<dbReference type="InterPro" id="IPR040256">
    <property type="entry name" value="At4g02000-like"/>
</dbReference>
<dbReference type="InterPro" id="IPR025558">
    <property type="entry name" value="DUF4283"/>
</dbReference>
<proteinExistence type="predicted"/>
<accession>A0A843XJW3</accession>